<organism evidence="1">
    <name type="scientific">Symploca sp. SIO1C4</name>
    <dbReference type="NCBI Taxonomy" id="2607765"/>
    <lineage>
        <taxon>Bacteria</taxon>
        <taxon>Bacillati</taxon>
        <taxon>Cyanobacteriota</taxon>
        <taxon>Cyanophyceae</taxon>
        <taxon>Coleofasciculales</taxon>
        <taxon>Coleofasciculaceae</taxon>
        <taxon>Symploca</taxon>
    </lineage>
</organism>
<accession>A0A6B3N209</accession>
<dbReference type="Pfam" id="PF00805">
    <property type="entry name" value="Pentapeptide"/>
    <property type="match status" value="1"/>
</dbReference>
<proteinExistence type="predicted"/>
<evidence type="ECO:0000313" key="1">
    <source>
        <dbReference type="EMBL" id="NER27179.1"/>
    </source>
</evidence>
<reference evidence="1" key="1">
    <citation type="submission" date="2019-11" db="EMBL/GenBank/DDBJ databases">
        <title>Genomic insights into an expanded diversity of filamentous marine cyanobacteria reveals the extraordinary biosynthetic potential of Moorea and Okeania.</title>
        <authorList>
            <person name="Ferreira Leao T."/>
            <person name="Wang M."/>
            <person name="Moss N."/>
            <person name="Da Silva R."/>
            <person name="Sanders J."/>
            <person name="Nurk S."/>
            <person name="Gurevich A."/>
            <person name="Humphrey G."/>
            <person name="Reher R."/>
            <person name="Zhu Q."/>
            <person name="Belda-Ferre P."/>
            <person name="Glukhov E."/>
            <person name="Rex R."/>
            <person name="Dorrestein P.C."/>
            <person name="Knight R."/>
            <person name="Pevzner P."/>
            <person name="Gerwick W.H."/>
            <person name="Gerwick L."/>
        </authorList>
    </citation>
    <scope>NUCLEOTIDE SEQUENCE</scope>
    <source>
        <strain evidence="1">SIO1C4</strain>
    </source>
</reference>
<dbReference type="AlphaFoldDB" id="A0A6B3N209"/>
<dbReference type="EMBL" id="JAAHFQ010000079">
    <property type="protein sequence ID" value="NER27179.1"/>
    <property type="molecule type" value="Genomic_DNA"/>
</dbReference>
<evidence type="ECO:0008006" key="2">
    <source>
        <dbReference type="Google" id="ProtNLM"/>
    </source>
</evidence>
<gene>
    <name evidence="1" type="ORF">F6J89_05950</name>
</gene>
<sequence>MTNVDATGITFIDGLAIGADVTNADFSNSTLIKSNFTDAIGIATAIFDGADTTDAIGL</sequence>
<protein>
    <recommendedName>
        <fullName evidence="2">Pentapeptide repeat-containing protein</fullName>
    </recommendedName>
</protein>
<comment type="caution">
    <text evidence="1">The sequence shown here is derived from an EMBL/GenBank/DDBJ whole genome shotgun (WGS) entry which is preliminary data.</text>
</comment>
<dbReference type="SUPFAM" id="SSF141571">
    <property type="entry name" value="Pentapeptide repeat-like"/>
    <property type="match status" value="1"/>
</dbReference>
<name>A0A6B3N209_9CYAN</name>
<dbReference type="InterPro" id="IPR001646">
    <property type="entry name" value="5peptide_repeat"/>
</dbReference>
<dbReference type="Gene3D" id="2.160.20.80">
    <property type="entry name" value="E3 ubiquitin-protein ligase SopA"/>
    <property type="match status" value="1"/>
</dbReference>